<evidence type="ECO:0000313" key="2">
    <source>
        <dbReference type="EnsemblPlants" id="MELO3C030743.2.1"/>
    </source>
</evidence>
<sequence>MAFKNIDTSDDGNDHDVEEENKQILEEEVEIEDLTIEKQDKDGTCCPLAIRTKDNVVGVGTIFNYDIDGDNVNVSVDMVADGNCFVPVPTREGRTLMSNLDLF</sequence>
<proteinExistence type="predicted"/>
<dbReference type="EnsemblPlants" id="MELO3C030743.2.1">
    <property type="protein sequence ID" value="MELO3C030743.2.1"/>
    <property type="gene ID" value="MELO3C030743.2"/>
</dbReference>
<evidence type="ECO:0000256" key="1">
    <source>
        <dbReference type="SAM" id="MobiDB-lite"/>
    </source>
</evidence>
<feature type="region of interest" description="Disordered" evidence="1">
    <location>
        <begin position="1"/>
        <end position="29"/>
    </location>
</feature>
<accession>A0A9I9EA30</accession>
<protein>
    <submittedName>
        <fullName evidence="2">Uncharacterized protein</fullName>
    </submittedName>
</protein>
<feature type="compositionally biased region" description="Basic and acidic residues" evidence="1">
    <location>
        <begin position="12"/>
        <end position="25"/>
    </location>
</feature>
<reference evidence="2" key="1">
    <citation type="submission" date="2023-03" db="UniProtKB">
        <authorList>
            <consortium name="EnsemblPlants"/>
        </authorList>
    </citation>
    <scope>IDENTIFICATION</scope>
</reference>
<organism evidence="2">
    <name type="scientific">Cucumis melo</name>
    <name type="common">Muskmelon</name>
    <dbReference type="NCBI Taxonomy" id="3656"/>
    <lineage>
        <taxon>Eukaryota</taxon>
        <taxon>Viridiplantae</taxon>
        <taxon>Streptophyta</taxon>
        <taxon>Embryophyta</taxon>
        <taxon>Tracheophyta</taxon>
        <taxon>Spermatophyta</taxon>
        <taxon>Magnoliopsida</taxon>
        <taxon>eudicotyledons</taxon>
        <taxon>Gunneridae</taxon>
        <taxon>Pentapetalae</taxon>
        <taxon>rosids</taxon>
        <taxon>fabids</taxon>
        <taxon>Cucurbitales</taxon>
        <taxon>Cucurbitaceae</taxon>
        <taxon>Benincaseae</taxon>
        <taxon>Cucumis</taxon>
    </lineage>
</organism>
<dbReference type="Gramene" id="MELO3C030743.2.1">
    <property type="protein sequence ID" value="MELO3C030743.2.1"/>
    <property type="gene ID" value="MELO3C030743.2"/>
</dbReference>
<dbReference type="AlphaFoldDB" id="A0A9I9EA30"/>
<name>A0A9I9EA30_CUCME</name>